<gene>
    <name evidence="1" type="ORF">ACFSCX_02210</name>
</gene>
<evidence type="ECO:0000313" key="2">
    <source>
        <dbReference type="Proteomes" id="UP001597214"/>
    </source>
</evidence>
<evidence type="ECO:0000313" key="1">
    <source>
        <dbReference type="EMBL" id="MFD1735369.1"/>
    </source>
</evidence>
<sequence length="82" mass="9965">MKLLNWSYTKRYNIKARYDYCPFSSVIFRPINEYYFVYIINWSEKDPIVTREHLALMELLINRELGTEEHYLSRKSTIPADP</sequence>
<dbReference type="RefSeq" id="WP_377926467.1">
    <property type="nucleotide sequence ID" value="NZ_JBHUEM010000003.1"/>
</dbReference>
<dbReference type="EMBL" id="JBHUEM010000003">
    <property type="protein sequence ID" value="MFD1735369.1"/>
    <property type="molecule type" value="Genomic_DNA"/>
</dbReference>
<comment type="caution">
    <text evidence="1">The sequence shown here is derived from an EMBL/GenBank/DDBJ whole genome shotgun (WGS) entry which is preliminary data.</text>
</comment>
<reference evidence="2" key="1">
    <citation type="journal article" date="2019" name="Int. J. Syst. Evol. Microbiol.">
        <title>The Global Catalogue of Microorganisms (GCM) 10K type strain sequencing project: providing services to taxonomists for standard genome sequencing and annotation.</title>
        <authorList>
            <consortium name="The Broad Institute Genomics Platform"/>
            <consortium name="The Broad Institute Genome Sequencing Center for Infectious Disease"/>
            <person name="Wu L."/>
            <person name="Ma J."/>
        </authorList>
    </citation>
    <scope>NUCLEOTIDE SEQUENCE [LARGE SCALE GENOMIC DNA]</scope>
    <source>
        <strain evidence="2">CCUG 49339</strain>
    </source>
</reference>
<dbReference type="Proteomes" id="UP001597214">
    <property type="component" value="Unassembled WGS sequence"/>
</dbReference>
<protein>
    <submittedName>
        <fullName evidence="1">Uncharacterized protein</fullName>
    </submittedName>
</protein>
<accession>A0ABW4LKY9</accession>
<proteinExistence type="predicted"/>
<organism evidence="1 2">
    <name type="scientific">Bacillus salitolerans</name>
    <dbReference type="NCBI Taxonomy" id="1437434"/>
    <lineage>
        <taxon>Bacteria</taxon>
        <taxon>Bacillati</taxon>
        <taxon>Bacillota</taxon>
        <taxon>Bacilli</taxon>
        <taxon>Bacillales</taxon>
        <taxon>Bacillaceae</taxon>
        <taxon>Bacillus</taxon>
    </lineage>
</organism>
<name>A0ABW4LKY9_9BACI</name>
<keyword evidence="2" id="KW-1185">Reference proteome</keyword>